<feature type="transmembrane region" description="Helical" evidence="11">
    <location>
        <begin position="85"/>
        <end position="103"/>
    </location>
</feature>
<dbReference type="PANTHER" id="PTHR42823">
    <property type="entry name" value="ATP SYNTHASE SUBUNIT A, CHLOROPLASTIC"/>
    <property type="match status" value="1"/>
</dbReference>
<dbReference type="SUPFAM" id="SSF81336">
    <property type="entry name" value="F1F0 ATP synthase subunit A"/>
    <property type="match status" value="1"/>
</dbReference>
<accession>A0A382C485</accession>
<evidence type="ECO:0000256" key="11">
    <source>
        <dbReference type="SAM" id="Phobius"/>
    </source>
</evidence>
<evidence type="ECO:0008006" key="13">
    <source>
        <dbReference type="Google" id="ProtNLM"/>
    </source>
</evidence>
<sequence>MEHELSTITILLNSLVESFTGTDPHLPDQGVIAWFIVVFLAVIFVPMSRRFSIDSPGWPQQMLEIGVESINAMLDGFIGPEGRKYFPVLGGFAVFILMSNLITNVPGFQPPTGDLNTTVVLGVMSFLFYNFLGIRAQGIGYAKQFIGDPIWMAPLMIPIEILSHLSRPLSLSIRLFGNIFAEHTLAGVFFVLLPFGLPLVFAPLGVFVAFMQTFVFIMLSMVYIAGALEHGH</sequence>
<keyword evidence="5 11" id="KW-0812">Transmembrane</keyword>
<dbReference type="GO" id="GO:0042777">
    <property type="term" value="P:proton motive force-driven plasma membrane ATP synthesis"/>
    <property type="evidence" value="ECO:0007669"/>
    <property type="project" value="TreeGrafter"/>
</dbReference>
<evidence type="ECO:0000256" key="6">
    <source>
        <dbReference type="ARBA" id="ARBA00022781"/>
    </source>
</evidence>
<dbReference type="EMBL" id="UINC01032731">
    <property type="protein sequence ID" value="SVB20870.1"/>
    <property type="molecule type" value="Genomic_DNA"/>
</dbReference>
<gene>
    <name evidence="12" type="ORF">METZ01_LOCUS173724</name>
</gene>
<evidence type="ECO:0000256" key="8">
    <source>
        <dbReference type="ARBA" id="ARBA00023065"/>
    </source>
</evidence>
<comment type="similarity">
    <text evidence="2">Belongs to the ATPase A chain family.</text>
</comment>
<dbReference type="GO" id="GO:0045259">
    <property type="term" value="C:proton-transporting ATP synthase complex"/>
    <property type="evidence" value="ECO:0007669"/>
    <property type="project" value="UniProtKB-KW"/>
</dbReference>
<keyword evidence="4" id="KW-0138">CF(0)</keyword>
<name>A0A382C485_9ZZZZ</name>
<keyword evidence="3" id="KW-0813">Transport</keyword>
<dbReference type="AlphaFoldDB" id="A0A382C485"/>
<feature type="transmembrane region" description="Helical" evidence="11">
    <location>
        <begin position="201"/>
        <end position="226"/>
    </location>
</feature>
<dbReference type="CDD" id="cd00310">
    <property type="entry name" value="ATP-synt_Fo_a_6"/>
    <property type="match status" value="1"/>
</dbReference>
<evidence type="ECO:0000256" key="9">
    <source>
        <dbReference type="ARBA" id="ARBA00023136"/>
    </source>
</evidence>
<evidence type="ECO:0000256" key="4">
    <source>
        <dbReference type="ARBA" id="ARBA00022547"/>
    </source>
</evidence>
<evidence type="ECO:0000256" key="1">
    <source>
        <dbReference type="ARBA" id="ARBA00004141"/>
    </source>
</evidence>
<organism evidence="12">
    <name type="scientific">marine metagenome</name>
    <dbReference type="NCBI Taxonomy" id="408172"/>
    <lineage>
        <taxon>unclassified sequences</taxon>
        <taxon>metagenomes</taxon>
        <taxon>ecological metagenomes</taxon>
    </lineage>
</organism>
<dbReference type="InterPro" id="IPR045082">
    <property type="entry name" value="ATP_syn_F0_a_bact/chloroplast"/>
</dbReference>
<dbReference type="InterPro" id="IPR035908">
    <property type="entry name" value="F0_ATP_A_sf"/>
</dbReference>
<reference evidence="12" key="1">
    <citation type="submission" date="2018-05" db="EMBL/GenBank/DDBJ databases">
        <authorList>
            <person name="Lanie J.A."/>
            <person name="Ng W.-L."/>
            <person name="Kazmierczak K.M."/>
            <person name="Andrzejewski T.M."/>
            <person name="Davidsen T.M."/>
            <person name="Wayne K.J."/>
            <person name="Tettelin H."/>
            <person name="Glass J.I."/>
            <person name="Rusch D."/>
            <person name="Podicherti R."/>
            <person name="Tsui H.-C.T."/>
            <person name="Winkler M.E."/>
        </authorList>
    </citation>
    <scope>NUCLEOTIDE SEQUENCE</scope>
</reference>
<feature type="transmembrane region" description="Helical" evidence="11">
    <location>
        <begin position="175"/>
        <end position="195"/>
    </location>
</feature>
<dbReference type="InterPro" id="IPR023011">
    <property type="entry name" value="ATP_synth_F0_asu_AS"/>
</dbReference>
<evidence type="ECO:0000256" key="10">
    <source>
        <dbReference type="ARBA" id="ARBA00023310"/>
    </source>
</evidence>
<evidence type="ECO:0000256" key="3">
    <source>
        <dbReference type="ARBA" id="ARBA00022448"/>
    </source>
</evidence>
<evidence type="ECO:0000256" key="7">
    <source>
        <dbReference type="ARBA" id="ARBA00022989"/>
    </source>
</evidence>
<keyword evidence="8" id="KW-0406">Ion transport</keyword>
<evidence type="ECO:0000256" key="2">
    <source>
        <dbReference type="ARBA" id="ARBA00006810"/>
    </source>
</evidence>
<dbReference type="PRINTS" id="PR00123">
    <property type="entry name" value="ATPASEA"/>
</dbReference>
<keyword evidence="10" id="KW-0066">ATP synthesis</keyword>
<keyword evidence="7 11" id="KW-1133">Transmembrane helix</keyword>
<dbReference type="PANTHER" id="PTHR42823:SF3">
    <property type="entry name" value="ATP SYNTHASE SUBUNIT A, CHLOROPLASTIC"/>
    <property type="match status" value="1"/>
</dbReference>
<dbReference type="Pfam" id="PF00119">
    <property type="entry name" value="ATP-synt_A"/>
    <property type="match status" value="1"/>
</dbReference>
<dbReference type="PROSITE" id="PS00449">
    <property type="entry name" value="ATPASE_A"/>
    <property type="match status" value="1"/>
</dbReference>
<proteinExistence type="inferred from homology"/>
<comment type="subcellular location">
    <subcellularLocation>
        <location evidence="1">Membrane</location>
        <topology evidence="1">Multi-pass membrane protein</topology>
    </subcellularLocation>
</comment>
<dbReference type="Gene3D" id="1.20.120.220">
    <property type="entry name" value="ATP synthase, F0 complex, subunit A"/>
    <property type="match status" value="1"/>
</dbReference>
<dbReference type="GO" id="GO:0046933">
    <property type="term" value="F:proton-transporting ATP synthase activity, rotational mechanism"/>
    <property type="evidence" value="ECO:0007669"/>
    <property type="project" value="TreeGrafter"/>
</dbReference>
<evidence type="ECO:0000256" key="5">
    <source>
        <dbReference type="ARBA" id="ARBA00022692"/>
    </source>
</evidence>
<keyword evidence="9 11" id="KW-0472">Membrane</keyword>
<dbReference type="GO" id="GO:0005886">
    <property type="term" value="C:plasma membrane"/>
    <property type="evidence" value="ECO:0007669"/>
    <property type="project" value="TreeGrafter"/>
</dbReference>
<protein>
    <recommendedName>
        <fullName evidence="13">ATP synthase subunit a</fullName>
    </recommendedName>
</protein>
<dbReference type="InterPro" id="IPR000568">
    <property type="entry name" value="ATP_synth_F0_asu"/>
</dbReference>
<dbReference type="HAMAP" id="MF_01393">
    <property type="entry name" value="ATP_synth_a_bact"/>
    <property type="match status" value="1"/>
</dbReference>
<feature type="transmembrane region" description="Helical" evidence="11">
    <location>
        <begin position="31"/>
        <end position="48"/>
    </location>
</feature>
<keyword evidence="6" id="KW-0375">Hydrogen ion transport</keyword>
<evidence type="ECO:0000313" key="12">
    <source>
        <dbReference type="EMBL" id="SVB20870.1"/>
    </source>
</evidence>
<dbReference type="NCBIfam" id="TIGR01131">
    <property type="entry name" value="ATP_synt_6_or_A"/>
    <property type="match status" value="1"/>
</dbReference>
<feature type="transmembrane region" description="Helical" evidence="11">
    <location>
        <begin position="115"/>
        <end position="134"/>
    </location>
</feature>